<evidence type="ECO:0000313" key="3">
    <source>
        <dbReference type="Proteomes" id="UP000682892"/>
    </source>
</evidence>
<dbReference type="EMBL" id="CH477294">
    <property type="protein sequence ID" value="EAT44454.1"/>
    <property type="molecule type" value="Genomic_DNA"/>
</dbReference>
<dbReference type="PaxDb" id="7159-AAEL004184-PA"/>
<reference evidence="2" key="1">
    <citation type="submission" date="2005-10" db="EMBL/GenBank/DDBJ databases">
        <authorList>
            <person name="Loftus B.J."/>
            <person name="Nene V.M."/>
            <person name="Hannick L.I."/>
            <person name="Bidwell S."/>
            <person name="Haas B."/>
            <person name="Amedeo P."/>
            <person name="Orvis J."/>
            <person name="Wortman J.R."/>
            <person name="White O.R."/>
            <person name="Salzberg S."/>
            <person name="Shumway M."/>
            <person name="Koo H."/>
            <person name="Zhao Y."/>
            <person name="Holmes M."/>
            <person name="Miller J."/>
            <person name="Schatz M."/>
            <person name="Pop M."/>
            <person name="Pai G."/>
            <person name="Utterback T."/>
            <person name="Rogers Y.-H."/>
            <person name="Kravitz S."/>
            <person name="Fraser C.M."/>
        </authorList>
    </citation>
    <scope>NUCLEOTIDE SEQUENCE</scope>
    <source>
        <strain evidence="2">Liverpool</strain>
    </source>
</reference>
<evidence type="ECO:0000313" key="2">
    <source>
        <dbReference type="EMBL" id="EAT44454.1"/>
    </source>
</evidence>
<feature type="region of interest" description="Disordered" evidence="1">
    <location>
        <begin position="41"/>
        <end position="61"/>
    </location>
</feature>
<dbReference type="Proteomes" id="UP000682892">
    <property type="component" value="Chromosome 2"/>
</dbReference>
<dbReference type="HOGENOM" id="CLU_2514447_0_0_1"/>
<organism evidence="2 3">
    <name type="scientific">Aedes aegypti</name>
    <name type="common">Yellowfever mosquito</name>
    <name type="synonym">Culex aegypti</name>
    <dbReference type="NCBI Taxonomy" id="7159"/>
    <lineage>
        <taxon>Eukaryota</taxon>
        <taxon>Metazoa</taxon>
        <taxon>Ecdysozoa</taxon>
        <taxon>Arthropoda</taxon>
        <taxon>Hexapoda</taxon>
        <taxon>Insecta</taxon>
        <taxon>Pterygota</taxon>
        <taxon>Neoptera</taxon>
        <taxon>Endopterygota</taxon>
        <taxon>Diptera</taxon>
        <taxon>Nematocera</taxon>
        <taxon>Culicoidea</taxon>
        <taxon>Culicidae</taxon>
        <taxon>Culicinae</taxon>
        <taxon>Aedini</taxon>
        <taxon>Aedes</taxon>
        <taxon>Stegomyia</taxon>
    </lineage>
</organism>
<name>Q0IFS8_AEDAE</name>
<sequence>MFLGMGRIVAAATTSRQKQLTGRWHFPLPSSWMTDRGGVVGKLSPRPGHRTMGGGVGSFQGQQGSRAAEYLCGKRSRNGICKMRG</sequence>
<gene>
    <name evidence="2" type="ORF">AaeL_AAEL004184</name>
</gene>
<reference evidence="2" key="2">
    <citation type="journal article" date="2007" name="Science">
        <title>Genome sequence of Aedes aegypti, a major arbovirus vector.</title>
        <authorList>
            <person name="Nene V."/>
            <person name="Wortman J.R."/>
            <person name="Lawson D."/>
            <person name="Haas B."/>
            <person name="Kodira C."/>
            <person name="Tu Z.J."/>
            <person name="Loftus B."/>
            <person name="Xi Z."/>
            <person name="Megy K."/>
            <person name="Grabherr M."/>
            <person name="Ren Q."/>
            <person name="Zdobnov E.M."/>
            <person name="Lobo N.F."/>
            <person name="Campbell K.S."/>
            <person name="Brown S.E."/>
            <person name="Bonaldo M.F."/>
            <person name="Zhu J."/>
            <person name="Sinkins S.P."/>
            <person name="Hogenkamp D.G."/>
            <person name="Amedeo P."/>
            <person name="Arensburger P."/>
            <person name="Atkinson P.W."/>
            <person name="Bidwell S."/>
            <person name="Biedler J."/>
            <person name="Birney E."/>
            <person name="Bruggner R.V."/>
            <person name="Costas J."/>
            <person name="Coy M.R."/>
            <person name="Crabtree J."/>
            <person name="Crawford M."/>
            <person name="Debruyn B."/>
            <person name="Decaprio D."/>
            <person name="Eiglmeier K."/>
            <person name="Eisenstadt E."/>
            <person name="El-Dorry H."/>
            <person name="Gelbart W.M."/>
            <person name="Gomes S.L."/>
            <person name="Hammond M."/>
            <person name="Hannick L.I."/>
            <person name="Hogan J.R."/>
            <person name="Holmes M.H."/>
            <person name="Jaffe D."/>
            <person name="Johnston J.S."/>
            <person name="Kennedy R.C."/>
            <person name="Koo H."/>
            <person name="Kravitz S."/>
            <person name="Kriventseva E.V."/>
            <person name="Kulp D."/>
            <person name="Labutti K."/>
            <person name="Lee E."/>
            <person name="Li S."/>
            <person name="Lovin D.D."/>
            <person name="Mao C."/>
            <person name="Mauceli E."/>
            <person name="Menck C.F."/>
            <person name="Miller J.R."/>
            <person name="Montgomery P."/>
            <person name="Mori A."/>
            <person name="Nascimento A.L."/>
            <person name="Naveira H.F."/>
            <person name="Nusbaum C."/>
            <person name="O'leary S."/>
            <person name="Orvis J."/>
            <person name="Pertea M."/>
            <person name="Quesneville H."/>
            <person name="Reidenbach K.R."/>
            <person name="Rogers Y.H."/>
            <person name="Roth C.W."/>
            <person name="Schneider J.R."/>
            <person name="Schatz M."/>
            <person name="Shumway M."/>
            <person name="Stanke M."/>
            <person name="Stinson E.O."/>
            <person name="Tubio J.M."/>
            <person name="Vanzee J.P."/>
            <person name="Verjovski-Almeida S."/>
            <person name="Werner D."/>
            <person name="White O."/>
            <person name="Wyder S."/>
            <person name="Zeng Q."/>
            <person name="Zhao Q."/>
            <person name="Zhao Y."/>
            <person name="Hill C.A."/>
            <person name="Raikhel A.S."/>
            <person name="Soares M.B."/>
            <person name="Knudson D.L."/>
            <person name="Lee N.H."/>
            <person name="Galagan J."/>
            <person name="Salzberg S.L."/>
            <person name="Paulsen I.T."/>
            <person name="Dimopoulos G."/>
            <person name="Collins F.H."/>
            <person name="Birren B."/>
            <person name="Fraser-Liggett C.M."/>
            <person name="Severson D.W."/>
        </authorList>
    </citation>
    <scope>NUCLEOTIDE SEQUENCE [LARGE SCALE GENOMIC DNA]</scope>
    <source>
        <strain evidence="2">Liverpool</strain>
    </source>
</reference>
<dbReference type="AlphaFoldDB" id="Q0IFS8"/>
<reference evidence="2" key="3">
    <citation type="submission" date="2012-09" db="EMBL/GenBank/DDBJ databases">
        <authorList>
            <consortium name="VectorBase"/>
        </authorList>
    </citation>
    <scope>NUCLEOTIDE SEQUENCE</scope>
    <source>
        <strain evidence="2">Liverpool</strain>
    </source>
</reference>
<proteinExistence type="predicted"/>
<protein>
    <submittedName>
        <fullName evidence="2">AAEL004184-PA</fullName>
    </submittedName>
</protein>
<accession>Q0IFS8</accession>
<evidence type="ECO:0000256" key="1">
    <source>
        <dbReference type="SAM" id="MobiDB-lite"/>
    </source>
</evidence>